<comment type="caution">
    <text evidence="7">The sequence shown here is derived from an EMBL/GenBank/DDBJ whole genome shotgun (WGS) entry which is preliminary data.</text>
</comment>
<evidence type="ECO:0000313" key="8">
    <source>
        <dbReference type="Proteomes" id="UP000675121"/>
    </source>
</evidence>
<keyword evidence="4" id="KW-0274">FAD</keyword>
<dbReference type="GO" id="GO:0016491">
    <property type="term" value="F:oxidoreductase activity"/>
    <property type="evidence" value="ECO:0007669"/>
    <property type="project" value="UniProtKB-KW"/>
</dbReference>
<dbReference type="PANTHER" id="PTHR42973">
    <property type="entry name" value="BINDING OXIDOREDUCTASE, PUTATIVE (AFU_ORTHOLOGUE AFUA_1G17690)-RELATED"/>
    <property type="match status" value="1"/>
</dbReference>
<keyword evidence="5 7" id="KW-0560">Oxidoreductase</keyword>
<dbReference type="Pfam" id="PF01565">
    <property type="entry name" value="FAD_binding_4"/>
    <property type="match status" value="1"/>
</dbReference>
<evidence type="ECO:0000256" key="1">
    <source>
        <dbReference type="ARBA" id="ARBA00001974"/>
    </source>
</evidence>
<evidence type="ECO:0000256" key="3">
    <source>
        <dbReference type="ARBA" id="ARBA00022630"/>
    </source>
</evidence>
<keyword evidence="3" id="KW-0285">Flavoprotein</keyword>
<dbReference type="AlphaFoldDB" id="A0A9N8N223"/>
<dbReference type="RefSeq" id="WP_201079532.1">
    <property type="nucleotide sequence ID" value="NZ_CAJNAS010000018.1"/>
</dbReference>
<evidence type="ECO:0000256" key="5">
    <source>
        <dbReference type="ARBA" id="ARBA00023002"/>
    </source>
</evidence>
<dbReference type="Gene3D" id="3.40.462.20">
    <property type="match status" value="1"/>
</dbReference>
<evidence type="ECO:0000313" key="7">
    <source>
        <dbReference type="EMBL" id="CAE6939930.1"/>
    </source>
</evidence>
<dbReference type="EMBL" id="CAJNAS010000018">
    <property type="protein sequence ID" value="CAE6939930.1"/>
    <property type="molecule type" value="Genomic_DNA"/>
</dbReference>
<proteinExistence type="inferred from homology"/>
<dbReference type="InterPro" id="IPR016169">
    <property type="entry name" value="FAD-bd_PCMH_sub2"/>
</dbReference>
<organism evidence="7 8">
    <name type="scientific">Paraburkholderia domus</name>
    <dbReference type="NCBI Taxonomy" id="2793075"/>
    <lineage>
        <taxon>Bacteria</taxon>
        <taxon>Pseudomonadati</taxon>
        <taxon>Pseudomonadota</taxon>
        <taxon>Betaproteobacteria</taxon>
        <taxon>Burkholderiales</taxon>
        <taxon>Burkholderiaceae</taxon>
        <taxon>Paraburkholderia</taxon>
    </lineage>
</organism>
<gene>
    <name evidence="7" type="primary">aknOx</name>
    <name evidence="7" type="ORF">R70211_05625</name>
</gene>
<reference evidence="7" key="1">
    <citation type="submission" date="2021-02" db="EMBL/GenBank/DDBJ databases">
        <authorList>
            <person name="Vanwijnsberghe S."/>
        </authorList>
    </citation>
    <scope>NUCLEOTIDE SEQUENCE</scope>
    <source>
        <strain evidence="7">R-70211</strain>
    </source>
</reference>
<dbReference type="InterPro" id="IPR006094">
    <property type="entry name" value="Oxid_FAD_bind_N"/>
</dbReference>
<dbReference type="Proteomes" id="UP000675121">
    <property type="component" value="Unassembled WGS sequence"/>
</dbReference>
<dbReference type="InterPro" id="IPR036318">
    <property type="entry name" value="FAD-bd_PCMH-like_sf"/>
</dbReference>
<comment type="cofactor">
    <cofactor evidence="1">
        <name>FAD</name>
        <dbReference type="ChEBI" id="CHEBI:57692"/>
    </cofactor>
</comment>
<evidence type="ECO:0000256" key="2">
    <source>
        <dbReference type="ARBA" id="ARBA00005466"/>
    </source>
</evidence>
<evidence type="ECO:0000259" key="6">
    <source>
        <dbReference type="PROSITE" id="PS51387"/>
    </source>
</evidence>
<dbReference type="InterPro" id="IPR012951">
    <property type="entry name" value="BBE"/>
</dbReference>
<dbReference type="GO" id="GO:0071949">
    <property type="term" value="F:FAD binding"/>
    <property type="evidence" value="ECO:0007669"/>
    <property type="project" value="InterPro"/>
</dbReference>
<accession>A0A9N8N223</accession>
<feature type="domain" description="FAD-binding PCMH-type" evidence="6">
    <location>
        <begin position="25"/>
        <end position="202"/>
    </location>
</feature>
<dbReference type="PANTHER" id="PTHR42973:SF39">
    <property type="entry name" value="FAD-BINDING PCMH-TYPE DOMAIN-CONTAINING PROTEIN"/>
    <property type="match status" value="1"/>
</dbReference>
<dbReference type="EC" id="1.1.3.45" evidence="7"/>
<dbReference type="PROSITE" id="PS51387">
    <property type="entry name" value="FAD_PCMH"/>
    <property type="match status" value="1"/>
</dbReference>
<keyword evidence="8" id="KW-1185">Reference proteome</keyword>
<name>A0A9N8N223_9BURK</name>
<sequence>MISVTRDDLRYRTLTKGFNLRWPATEAQAAARIEVCESMEDVATALQRCVNAGSRPTIRSGGHCYEDFVSNNPGGTLLDLSLLSGSRVGRDGSFRIAAGTQNWNGCLDLYKRHGVTLPGGSCYSVGVGGHISGGGYGLLSRLHGLTVDWLTGVVIVTVDAHGKVLPRSVDAKRDPDLFRACRGAGGGNFGVLTEYAFAQLPRPPSEVAITNVAFDWADMSEARFTALLRAYGEYWETSGTHPDTWGLFSLLKLTHRSAGQIVLLCQFCNPDGTCQDLNLLNDFLDRFRACGPVPIKAAPPGYGPAHRSGGQLLCSQSHSVTRYDWLTATQDLNGSGPNQRGKYKSAYMKHNFTDHEIARLYAHLTQNVPDLDLSQSLVQVDSYGGAINRAELASTTAVPQRASIMKLQYQTYWRTPEEDAAHVRWIGDLYRAVYSAHAGMDHRYDGTPYPGERYEGCYINYPDADMLMYPFWPQLYYGDSGLYAFLQDVKRRYDPNNIFHHAMSIRPGSLRSGS</sequence>
<dbReference type="InterPro" id="IPR050416">
    <property type="entry name" value="FAD-linked_Oxidoreductase"/>
</dbReference>
<dbReference type="Gene3D" id="3.30.465.10">
    <property type="match status" value="1"/>
</dbReference>
<comment type="similarity">
    <text evidence="2">Belongs to the oxygen-dependent FAD-linked oxidoreductase family.</text>
</comment>
<dbReference type="Pfam" id="PF08031">
    <property type="entry name" value="BBE"/>
    <property type="match status" value="1"/>
</dbReference>
<evidence type="ECO:0000256" key="4">
    <source>
        <dbReference type="ARBA" id="ARBA00022827"/>
    </source>
</evidence>
<dbReference type="SUPFAM" id="SSF56176">
    <property type="entry name" value="FAD-binding/transporter-associated domain-like"/>
    <property type="match status" value="1"/>
</dbReference>
<protein>
    <submittedName>
        <fullName evidence="7">Aclacinomycin-N/aclacinomycin-A oxidase</fullName>
        <ecNumber evidence="7">1.1.3.45</ecNumber>
    </submittedName>
</protein>
<dbReference type="InterPro" id="IPR016166">
    <property type="entry name" value="FAD-bd_PCMH"/>
</dbReference>